<evidence type="ECO:0000313" key="2">
    <source>
        <dbReference type="Proteomes" id="UP000515123"/>
    </source>
</evidence>
<feature type="domain" description="Amine oxidase" evidence="1">
    <location>
        <begin position="86"/>
        <end position="477"/>
    </location>
</feature>
<dbReference type="SUPFAM" id="SSF51905">
    <property type="entry name" value="FAD/NAD(P)-binding domain"/>
    <property type="match status" value="1"/>
</dbReference>
<proteinExistence type="predicted"/>
<dbReference type="Proteomes" id="UP000515123">
    <property type="component" value="Linkage group 3"/>
</dbReference>
<sequence>MWASPSSTALSVPSIPAAGWRRRRHCRAELSPPPHGPLPKKVVVFGAGWAGFASAHHLIKQGFDVTLLEAGIGPAEEIGVRGFWYPYRNIFSVVDELGVEPFTKWTKAAFYSPEGIEVELPIFQDLPRLPAPLGALIYPQFPRLPLVDRLTPIPLMAAVIDFDNTDMAWRKYDAMTSRELFKQFGCSRRLYQEVFGPVVQVGLFAPGEQCSAAATLGMLYYYVLSHQQNFDVVWCRGTVEEKILSPWLKSLELKGLKFHGNRKPTDFIINEESGCISGVACGQEIHKADAFILAVGVSALQSIITSSPLLQTRQEFMNVLKLDTIDVVSVKLWLDRKVKIPNAANVCYGFDDSAGWTFFDLSSIYDDYDNEAATVLETEIYNASQLLPLKDEQIVANVMPYLRKCIPEFQEAVIVQQMVVRCPMSATHFSPGSYRYMMRGSTSFPNLFMAGDWIVNRHGSWSKEKAYVTGLEAANRVVDFLGEGNFAKIIAVEEDEPHIEALRNFNRRANEIRSQLPLARPARNGVLIRVFFKTRFLPYKIREDYTNLFGPALKYKQCPSSLLVDSLCGRIGRNKGEMIEYDLIRESTKSSFFSLIFLSGISTYVPGVLGCGHRRGLW</sequence>
<dbReference type="InterPro" id="IPR036188">
    <property type="entry name" value="FAD/NAD-bd_sf"/>
</dbReference>
<evidence type="ECO:0000313" key="3">
    <source>
        <dbReference type="RefSeq" id="XP_020084661.1"/>
    </source>
</evidence>
<dbReference type="InterPro" id="IPR050464">
    <property type="entry name" value="Zeta_carotene_desat/Oxidored"/>
</dbReference>
<dbReference type="InterPro" id="IPR002937">
    <property type="entry name" value="Amino_oxidase"/>
</dbReference>
<dbReference type="RefSeq" id="XP_020084661.1">
    <property type="nucleotide sequence ID" value="XM_020229072.1"/>
</dbReference>
<dbReference type="PANTHER" id="PTHR42923:SF24">
    <property type="entry name" value="OS04G0560500 PROTEIN"/>
    <property type="match status" value="1"/>
</dbReference>
<reference evidence="2" key="1">
    <citation type="journal article" date="2015" name="Nat. Genet.">
        <title>The pineapple genome and the evolution of CAM photosynthesis.</title>
        <authorList>
            <person name="Ming R."/>
            <person name="VanBuren R."/>
            <person name="Wai C.M."/>
            <person name="Tang H."/>
            <person name="Schatz M.C."/>
            <person name="Bowers J.E."/>
            <person name="Lyons E."/>
            <person name="Wang M.L."/>
            <person name="Chen J."/>
            <person name="Biggers E."/>
            <person name="Zhang J."/>
            <person name="Huang L."/>
            <person name="Zhang L."/>
            <person name="Miao W."/>
            <person name="Zhang J."/>
            <person name="Ye Z."/>
            <person name="Miao C."/>
            <person name="Lin Z."/>
            <person name="Wang H."/>
            <person name="Zhou H."/>
            <person name="Yim W.C."/>
            <person name="Priest H.D."/>
            <person name="Zheng C."/>
            <person name="Woodhouse M."/>
            <person name="Edger P.P."/>
            <person name="Guyot R."/>
            <person name="Guo H.B."/>
            <person name="Guo H."/>
            <person name="Zheng G."/>
            <person name="Singh R."/>
            <person name="Sharma A."/>
            <person name="Min X."/>
            <person name="Zheng Y."/>
            <person name="Lee H."/>
            <person name="Gurtowski J."/>
            <person name="Sedlazeck F.J."/>
            <person name="Harkess A."/>
            <person name="McKain M.R."/>
            <person name="Liao Z."/>
            <person name="Fang J."/>
            <person name="Liu J."/>
            <person name="Zhang X."/>
            <person name="Zhang Q."/>
            <person name="Hu W."/>
            <person name="Qin Y."/>
            <person name="Wang K."/>
            <person name="Chen L.Y."/>
            <person name="Shirley N."/>
            <person name="Lin Y.R."/>
            <person name="Liu L.Y."/>
            <person name="Hernandez A.G."/>
            <person name="Wright C.L."/>
            <person name="Bulone V."/>
            <person name="Tuskan G.A."/>
            <person name="Heath K."/>
            <person name="Zee F."/>
            <person name="Moore P.H."/>
            <person name="Sunkar R."/>
            <person name="Leebens-Mack J.H."/>
            <person name="Mockler T."/>
            <person name="Bennetzen J.L."/>
            <person name="Freeling M."/>
            <person name="Sankoff D."/>
            <person name="Paterson A.H."/>
            <person name="Zhu X."/>
            <person name="Yang X."/>
            <person name="Smith J.A."/>
            <person name="Cushman J.C."/>
            <person name="Paull R.E."/>
            <person name="Yu Q."/>
        </authorList>
    </citation>
    <scope>NUCLEOTIDE SEQUENCE [LARGE SCALE GENOMIC DNA]</scope>
    <source>
        <strain evidence="2">cv. F153</strain>
    </source>
</reference>
<dbReference type="OrthoDB" id="2219495at2759"/>
<dbReference type="AlphaFoldDB" id="A0A6P5EM29"/>
<organism evidence="2 3">
    <name type="scientific">Ananas comosus</name>
    <name type="common">Pineapple</name>
    <name type="synonym">Ananas ananas</name>
    <dbReference type="NCBI Taxonomy" id="4615"/>
    <lineage>
        <taxon>Eukaryota</taxon>
        <taxon>Viridiplantae</taxon>
        <taxon>Streptophyta</taxon>
        <taxon>Embryophyta</taxon>
        <taxon>Tracheophyta</taxon>
        <taxon>Spermatophyta</taxon>
        <taxon>Magnoliopsida</taxon>
        <taxon>Liliopsida</taxon>
        <taxon>Poales</taxon>
        <taxon>Bromeliaceae</taxon>
        <taxon>Bromelioideae</taxon>
        <taxon>Ananas</taxon>
    </lineage>
</organism>
<evidence type="ECO:0000259" key="1">
    <source>
        <dbReference type="Pfam" id="PF01593"/>
    </source>
</evidence>
<dbReference type="Pfam" id="PF01593">
    <property type="entry name" value="Amino_oxidase"/>
    <property type="match status" value="1"/>
</dbReference>
<dbReference type="Gene3D" id="3.50.50.60">
    <property type="entry name" value="FAD/NAD(P)-binding domain"/>
    <property type="match status" value="1"/>
</dbReference>
<keyword evidence="2" id="KW-1185">Reference proteome</keyword>
<dbReference type="PANTHER" id="PTHR42923">
    <property type="entry name" value="PROTOPORPHYRINOGEN OXIDASE"/>
    <property type="match status" value="1"/>
</dbReference>
<dbReference type="GO" id="GO:0016491">
    <property type="term" value="F:oxidoreductase activity"/>
    <property type="evidence" value="ECO:0007669"/>
    <property type="project" value="InterPro"/>
</dbReference>
<gene>
    <name evidence="3" type="primary">LOC109707643</name>
</gene>
<dbReference type="GeneID" id="109707643"/>
<accession>A0A6P5EM29</accession>
<protein>
    <submittedName>
        <fullName evidence="3">Uncharacterized protein LOC109707643 isoform X1</fullName>
    </submittedName>
</protein>
<name>A0A6P5EM29_ANACO</name>
<reference evidence="3" key="2">
    <citation type="submission" date="2025-08" db="UniProtKB">
        <authorList>
            <consortium name="RefSeq"/>
        </authorList>
    </citation>
    <scope>IDENTIFICATION</scope>
</reference>
<dbReference type="GO" id="GO:0050660">
    <property type="term" value="F:flavin adenine dinucleotide binding"/>
    <property type="evidence" value="ECO:0007669"/>
    <property type="project" value="UniProtKB-ARBA"/>
</dbReference>